<dbReference type="PANTHER" id="PTHR11566">
    <property type="entry name" value="DYNAMIN"/>
    <property type="match status" value="1"/>
</dbReference>
<dbReference type="InterPro" id="IPR020850">
    <property type="entry name" value="GED_dom"/>
</dbReference>
<dbReference type="InterPro" id="IPR000375">
    <property type="entry name" value="Dynamin_stalk"/>
</dbReference>
<dbReference type="InterPro" id="IPR022812">
    <property type="entry name" value="Dynamin"/>
</dbReference>
<evidence type="ECO:0000259" key="4">
    <source>
        <dbReference type="PROSITE" id="PS51718"/>
    </source>
</evidence>
<evidence type="ECO:0008006" key="7">
    <source>
        <dbReference type="Google" id="ProtNLM"/>
    </source>
</evidence>
<dbReference type="GO" id="GO:0048312">
    <property type="term" value="P:intracellular distribution of mitochondria"/>
    <property type="evidence" value="ECO:0007669"/>
    <property type="project" value="TreeGrafter"/>
</dbReference>
<keyword evidence="1" id="KW-0547">Nucleotide-binding</keyword>
<dbReference type="SUPFAM" id="SSF52540">
    <property type="entry name" value="P-loop containing nucleoside triphosphate hydrolases"/>
    <property type="match status" value="1"/>
</dbReference>
<sequence length="718" mass="81571">MTIRQVGFADGEEPLEGLNSARSTLRLEQIAGLRARGIADHIGLPQLVVSGDQSTGKSSLLEGITGIPFPRQDGLCTRFPTEILLEHTSKGDPIINASVIPSADRTDEEKQRVVRFHRRLSSFEDLPVVIEDVSRLLGIRGAQSEDGPAFASDVLRIEVRGPVGLHLSIVDVPGLISVSNEEQTEDDVEMVHRIVDGYISDPRTIILAVVQAGNDIANQPIIKKSRTFDKEGERTVGIITKPDLINQGSEKRIALLASNKDTTKLKLGFFLVKNPAPNELTKGITPEQRQKDEIQYFHTPPWKEQFLDPARLGIVALRTYLQQLLDRHIEKELPKVRHDVQELLQKTEADLATMGEERDSASKMRMFLTRLTMAFNQLVTSALNGTYDDVDIVFFNLYEKHRPRRLRATIQNLNTKFADTMRERGAKRRVVTDVEDDLSEAESNEDNAGQMLVSEKDMKRWVAEVYRNSRGKELPGTYSHILLAELFHEHSSRWIEIAKDHVQTIEGVVYGFVDAAIYHTCPDKNVADEVMELVRTRLQENMSNATEELQKLWQDEQYQPITYNHYFTDNIQKSREQITKNALKDAVVETKEHDWHGKMHISNVQLEMDRFIACLQQRVQVNMTEQACDEALWGLRAYYKVALKTFVDNVCRQVIERHITRPLASIYSAETVAGLSDEELARIAGETPQRSAKRKQLEDLRRNLESSLVDLRRTSTIP</sequence>
<dbReference type="PANTHER" id="PTHR11566:SF21">
    <property type="entry name" value="DYNAMIN RELATED PROTEIN 1, ISOFORM A"/>
    <property type="match status" value="1"/>
</dbReference>
<dbReference type="GO" id="GO:0016020">
    <property type="term" value="C:membrane"/>
    <property type="evidence" value="ECO:0007669"/>
    <property type="project" value="TreeGrafter"/>
</dbReference>
<name>A0A0D2DLY6_9EURO</name>
<dbReference type="EMBL" id="KN847349">
    <property type="protein sequence ID" value="KIW36744.1"/>
    <property type="molecule type" value="Genomic_DNA"/>
</dbReference>
<organism evidence="5 6">
    <name type="scientific">Exophiala oligosperma</name>
    <dbReference type="NCBI Taxonomy" id="215243"/>
    <lineage>
        <taxon>Eukaryota</taxon>
        <taxon>Fungi</taxon>
        <taxon>Dikarya</taxon>
        <taxon>Ascomycota</taxon>
        <taxon>Pezizomycotina</taxon>
        <taxon>Eurotiomycetes</taxon>
        <taxon>Chaetothyriomycetidae</taxon>
        <taxon>Chaetothyriales</taxon>
        <taxon>Herpotrichiellaceae</taxon>
        <taxon>Exophiala</taxon>
    </lineage>
</organism>
<dbReference type="STRING" id="215243.A0A0D2DLY6"/>
<dbReference type="PROSITE" id="PS51718">
    <property type="entry name" value="G_DYNAMIN_2"/>
    <property type="match status" value="1"/>
</dbReference>
<dbReference type="GO" id="GO:0005739">
    <property type="term" value="C:mitochondrion"/>
    <property type="evidence" value="ECO:0007669"/>
    <property type="project" value="TreeGrafter"/>
</dbReference>
<protein>
    <recommendedName>
        <fullName evidence="7">GED domain-containing protein</fullName>
    </recommendedName>
</protein>
<dbReference type="InterPro" id="IPR045063">
    <property type="entry name" value="Dynamin_N"/>
</dbReference>
<dbReference type="GO" id="GO:0008017">
    <property type="term" value="F:microtubule binding"/>
    <property type="evidence" value="ECO:0007669"/>
    <property type="project" value="TreeGrafter"/>
</dbReference>
<accession>A0A0D2DLY6</accession>
<dbReference type="GO" id="GO:0000266">
    <property type="term" value="P:mitochondrial fission"/>
    <property type="evidence" value="ECO:0007669"/>
    <property type="project" value="TreeGrafter"/>
</dbReference>
<keyword evidence="2" id="KW-0342">GTP-binding</keyword>
<dbReference type="GO" id="GO:0003924">
    <property type="term" value="F:GTPase activity"/>
    <property type="evidence" value="ECO:0007669"/>
    <property type="project" value="InterPro"/>
</dbReference>
<dbReference type="RefSeq" id="XP_016256960.1">
    <property type="nucleotide sequence ID" value="XM_016412647.1"/>
</dbReference>
<reference evidence="5 6" key="1">
    <citation type="submission" date="2015-01" db="EMBL/GenBank/DDBJ databases">
        <title>The Genome Sequence of Exophiala oligosperma CBS72588.</title>
        <authorList>
            <consortium name="The Broad Institute Genomics Platform"/>
            <person name="Cuomo C."/>
            <person name="de Hoog S."/>
            <person name="Gorbushina A."/>
            <person name="Stielow B."/>
            <person name="Teixiera M."/>
            <person name="Abouelleil A."/>
            <person name="Chapman S.B."/>
            <person name="Priest M."/>
            <person name="Young S.K."/>
            <person name="Wortman J."/>
            <person name="Nusbaum C."/>
            <person name="Birren B."/>
        </authorList>
    </citation>
    <scope>NUCLEOTIDE SEQUENCE [LARGE SCALE GENOMIC DNA]</scope>
    <source>
        <strain evidence="5 6">CBS 72588</strain>
    </source>
</reference>
<gene>
    <name evidence="5" type="ORF">PV06_11040</name>
</gene>
<dbReference type="GO" id="GO:0006897">
    <property type="term" value="P:endocytosis"/>
    <property type="evidence" value="ECO:0007669"/>
    <property type="project" value="TreeGrafter"/>
</dbReference>
<dbReference type="HOGENOM" id="CLU_008964_7_2_1"/>
<dbReference type="CDD" id="cd08771">
    <property type="entry name" value="DLP_1"/>
    <property type="match status" value="1"/>
</dbReference>
<dbReference type="InterPro" id="IPR030381">
    <property type="entry name" value="G_DYNAMIN_dom"/>
</dbReference>
<dbReference type="Gene3D" id="1.20.120.1240">
    <property type="entry name" value="Dynamin, middle domain"/>
    <property type="match status" value="1"/>
</dbReference>
<feature type="domain" description="Dynamin-type G" evidence="4">
    <location>
        <begin position="41"/>
        <end position="334"/>
    </location>
</feature>
<proteinExistence type="predicted"/>
<dbReference type="GeneID" id="27363114"/>
<dbReference type="OrthoDB" id="415706at2759"/>
<dbReference type="GO" id="GO:0005874">
    <property type="term" value="C:microtubule"/>
    <property type="evidence" value="ECO:0007669"/>
    <property type="project" value="TreeGrafter"/>
</dbReference>
<dbReference type="Gene3D" id="3.40.50.300">
    <property type="entry name" value="P-loop containing nucleotide triphosphate hydrolases"/>
    <property type="match status" value="1"/>
</dbReference>
<evidence type="ECO:0000313" key="5">
    <source>
        <dbReference type="EMBL" id="KIW36744.1"/>
    </source>
</evidence>
<dbReference type="InterPro" id="IPR001401">
    <property type="entry name" value="Dynamin_GTPase"/>
</dbReference>
<dbReference type="InterPro" id="IPR027417">
    <property type="entry name" value="P-loop_NTPase"/>
</dbReference>
<dbReference type="GO" id="GO:0005525">
    <property type="term" value="F:GTP binding"/>
    <property type="evidence" value="ECO:0007669"/>
    <property type="project" value="InterPro"/>
</dbReference>
<feature type="domain" description="GED" evidence="3">
    <location>
        <begin position="628"/>
        <end position="718"/>
    </location>
</feature>
<evidence type="ECO:0000259" key="3">
    <source>
        <dbReference type="PROSITE" id="PS51388"/>
    </source>
</evidence>
<dbReference type="VEuPathDB" id="FungiDB:PV06_11040"/>
<dbReference type="Proteomes" id="UP000053342">
    <property type="component" value="Unassembled WGS sequence"/>
</dbReference>
<dbReference type="Pfam" id="PF00350">
    <property type="entry name" value="Dynamin_N"/>
    <property type="match status" value="1"/>
</dbReference>
<dbReference type="Pfam" id="PF01031">
    <property type="entry name" value="Dynamin_M"/>
    <property type="match status" value="1"/>
</dbReference>
<dbReference type="AlphaFoldDB" id="A0A0D2DLY6"/>
<evidence type="ECO:0000256" key="2">
    <source>
        <dbReference type="ARBA" id="ARBA00023134"/>
    </source>
</evidence>
<dbReference type="PRINTS" id="PR00195">
    <property type="entry name" value="DYNAMIN"/>
</dbReference>
<evidence type="ECO:0000313" key="6">
    <source>
        <dbReference type="Proteomes" id="UP000053342"/>
    </source>
</evidence>
<dbReference type="FunFam" id="3.40.50.300:FF:001425">
    <property type="entry name" value="Dynamin GTPase, putative"/>
    <property type="match status" value="1"/>
</dbReference>
<keyword evidence="6" id="KW-1185">Reference proteome</keyword>
<dbReference type="SMART" id="SM00053">
    <property type="entry name" value="DYNc"/>
    <property type="match status" value="1"/>
</dbReference>
<dbReference type="GO" id="GO:0016559">
    <property type="term" value="P:peroxisome fission"/>
    <property type="evidence" value="ECO:0007669"/>
    <property type="project" value="TreeGrafter"/>
</dbReference>
<dbReference type="PROSITE" id="PS51388">
    <property type="entry name" value="GED"/>
    <property type="match status" value="1"/>
</dbReference>
<evidence type="ECO:0000256" key="1">
    <source>
        <dbReference type="ARBA" id="ARBA00022741"/>
    </source>
</evidence>